<dbReference type="InParanoid" id="M7XCN7"/>
<dbReference type="EMBL" id="AMZY02000002">
    <property type="protein sequence ID" value="EMS35195.1"/>
    <property type="molecule type" value="Genomic_DNA"/>
</dbReference>
<organism evidence="1 2">
    <name type="scientific">Mariniradius saccharolyticus AK6</name>
    <dbReference type="NCBI Taxonomy" id="1239962"/>
    <lineage>
        <taxon>Bacteria</taxon>
        <taxon>Pseudomonadati</taxon>
        <taxon>Bacteroidota</taxon>
        <taxon>Cytophagia</taxon>
        <taxon>Cytophagales</taxon>
        <taxon>Cyclobacteriaceae</taxon>
        <taxon>Mariniradius</taxon>
    </lineage>
</organism>
<reference evidence="1" key="1">
    <citation type="submission" date="2013-01" db="EMBL/GenBank/DDBJ databases">
        <title>Genome assembly of Mariniradius saccharolyticus AK6.</title>
        <authorList>
            <person name="Vaidya B."/>
            <person name="Khatri I."/>
            <person name="Tanuku N.R.S."/>
            <person name="Subramanian S."/>
            <person name="Pinnaka A."/>
        </authorList>
    </citation>
    <scope>NUCLEOTIDE SEQUENCE [LARGE SCALE GENOMIC DNA]</scope>
    <source>
        <strain evidence="1">AK6</strain>
    </source>
</reference>
<dbReference type="STRING" id="1239962.C943_02270"/>
<dbReference type="Proteomes" id="UP000010953">
    <property type="component" value="Unassembled WGS sequence"/>
</dbReference>
<protein>
    <submittedName>
        <fullName evidence="1">Uncharacterized protein</fullName>
    </submittedName>
</protein>
<proteinExistence type="predicted"/>
<dbReference type="AlphaFoldDB" id="M7XCN7"/>
<sequence>MRQMGERLLNILKLHFKYCFFDLMKQYLQNGIFLLKNFVKSINKKVFFVIDWMTSPGI</sequence>
<name>M7XCN7_9BACT</name>
<comment type="caution">
    <text evidence="1">The sequence shown here is derived from an EMBL/GenBank/DDBJ whole genome shotgun (WGS) entry which is preliminary data.</text>
</comment>
<keyword evidence="2" id="KW-1185">Reference proteome</keyword>
<evidence type="ECO:0000313" key="1">
    <source>
        <dbReference type="EMBL" id="EMS35195.1"/>
    </source>
</evidence>
<gene>
    <name evidence="1" type="ORF">C943_02270</name>
</gene>
<evidence type="ECO:0000313" key="2">
    <source>
        <dbReference type="Proteomes" id="UP000010953"/>
    </source>
</evidence>
<accession>M7XCN7</accession>